<gene>
    <name evidence="1" type="ORF">OPDIPICF_02318</name>
</gene>
<proteinExistence type="predicted"/>
<dbReference type="Proteomes" id="UP000441399">
    <property type="component" value="Unassembled WGS sequence"/>
</dbReference>
<evidence type="ECO:0000313" key="1">
    <source>
        <dbReference type="EMBL" id="CAA0119734.1"/>
    </source>
</evidence>
<protein>
    <submittedName>
        <fullName evidence="1">Uncharacterized protein</fullName>
    </submittedName>
</protein>
<organism evidence="1 2">
    <name type="scientific">BD1-7 clade bacterium</name>
    <dbReference type="NCBI Taxonomy" id="2029982"/>
    <lineage>
        <taxon>Bacteria</taxon>
        <taxon>Pseudomonadati</taxon>
        <taxon>Pseudomonadota</taxon>
        <taxon>Gammaproteobacteria</taxon>
        <taxon>Cellvibrionales</taxon>
        <taxon>Spongiibacteraceae</taxon>
        <taxon>BD1-7 clade</taxon>
    </lineage>
</organism>
<sequence length="264" mass="29292">MSIRQTIKPAFVGILTTFLIACGSNLSIDTLYPYAFRGTEAEIDTVMIAPINYGNPSRYYVRDKDPAVDRVTREYLEDRGVRVISNRPFESIWKKMPARYGVLIDPATGTNTAAFKDAINDTLGQLFSNNPRLDAVLFTDLIVKKTYYAERNGRLAEWDGIRRKVKVQGVAEDISGGFNWRQPIDAISIESHLVGRDLQVILHSVGGIQVADAFESVNGAGSFKRRNDLLINTAEIREGVGLSLHPLFMFEGYPSVSPTSASGR</sequence>
<keyword evidence="2" id="KW-1185">Reference proteome</keyword>
<dbReference type="EMBL" id="CACSIO010000034">
    <property type="protein sequence ID" value="CAA0119734.1"/>
    <property type="molecule type" value="Genomic_DNA"/>
</dbReference>
<dbReference type="OrthoDB" id="5730956at2"/>
<dbReference type="AlphaFoldDB" id="A0A5S9QMW7"/>
<accession>A0A5S9QMW7</accession>
<dbReference type="PROSITE" id="PS51257">
    <property type="entry name" value="PROKAR_LIPOPROTEIN"/>
    <property type="match status" value="1"/>
</dbReference>
<name>A0A5S9QMW7_9GAMM</name>
<evidence type="ECO:0000313" key="2">
    <source>
        <dbReference type="Proteomes" id="UP000441399"/>
    </source>
</evidence>
<reference evidence="1 2" key="1">
    <citation type="submission" date="2019-11" db="EMBL/GenBank/DDBJ databases">
        <authorList>
            <person name="Holert J."/>
        </authorList>
    </citation>
    <scope>NUCLEOTIDE SEQUENCE [LARGE SCALE GENOMIC DNA]</scope>
    <source>
        <strain evidence="1">SB11_3</strain>
    </source>
</reference>